<dbReference type="EMBL" id="CP015378">
    <property type="protein sequence ID" value="ANC76170.1"/>
    <property type="molecule type" value="Genomic_DNA"/>
</dbReference>
<evidence type="ECO:0000259" key="1">
    <source>
        <dbReference type="Pfam" id="PF01261"/>
    </source>
</evidence>
<gene>
    <name evidence="2" type="ORF">ABE65_004835</name>
</gene>
<dbReference type="Gene3D" id="3.20.20.150">
    <property type="entry name" value="Divalent-metal-dependent TIM barrel enzymes"/>
    <property type="match status" value="1"/>
</dbReference>
<evidence type="ECO:0000313" key="3">
    <source>
        <dbReference type="Proteomes" id="UP000076623"/>
    </source>
</evidence>
<keyword evidence="3" id="KW-1185">Reference proteome</keyword>
<dbReference type="RefSeq" id="WP_066391936.1">
    <property type="nucleotide sequence ID" value="NZ_CP015378.1"/>
</dbReference>
<proteinExistence type="predicted"/>
<sequence>MRKIGLQLYSIQQEAEKNLLGTLERVKGIGFDSVQFAGLFGISAKEVKKVLDENALTVAGAHIPLQQFSGDAFKKQMEDQLILENDLMIMPYLTEDERKSLDDYKRVAEMLNEAGLRSKEYGIRVAYHNHDFEFYELEGKMPFDLLYQETDPDLVKMELDTYWAKYAGFEPEELLNKYRFRCVSLHLKDMVEKDGQKQSTIAGTGILDIGSFLRLADEQKVDYCVIEQEHFEEDLLSEVEKGVQNVKALL</sequence>
<dbReference type="STRING" id="1221500.ABE65_004835"/>
<dbReference type="PANTHER" id="PTHR12110">
    <property type="entry name" value="HYDROXYPYRUVATE ISOMERASE"/>
    <property type="match status" value="1"/>
</dbReference>
<dbReference type="PANTHER" id="PTHR12110:SF41">
    <property type="entry name" value="INOSOSE DEHYDRATASE"/>
    <property type="match status" value="1"/>
</dbReference>
<protein>
    <recommendedName>
        <fullName evidence="1">Xylose isomerase-like TIM barrel domain-containing protein</fullName>
    </recommendedName>
</protein>
<dbReference type="KEGG" id="fpn:ABE65_004835"/>
<dbReference type="SUPFAM" id="SSF51658">
    <property type="entry name" value="Xylose isomerase-like"/>
    <property type="match status" value="1"/>
</dbReference>
<feature type="domain" description="Xylose isomerase-like TIM barrel" evidence="1">
    <location>
        <begin position="24"/>
        <end position="234"/>
    </location>
</feature>
<dbReference type="InterPro" id="IPR013022">
    <property type="entry name" value="Xyl_isomerase-like_TIM-brl"/>
</dbReference>
<name>A0A160IKX4_9BACL</name>
<evidence type="ECO:0000313" key="2">
    <source>
        <dbReference type="EMBL" id="ANC76170.1"/>
    </source>
</evidence>
<organism evidence="2 3">
    <name type="scientific">Fictibacillus phosphorivorans</name>
    <dbReference type="NCBI Taxonomy" id="1221500"/>
    <lineage>
        <taxon>Bacteria</taxon>
        <taxon>Bacillati</taxon>
        <taxon>Bacillota</taxon>
        <taxon>Bacilli</taxon>
        <taxon>Bacillales</taxon>
        <taxon>Fictibacillaceae</taxon>
        <taxon>Fictibacillus</taxon>
    </lineage>
</organism>
<dbReference type="AlphaFoldDB" id="A0A160IKX4"/>
<accession>A0A160IKX4</accession>
<dbReference type="Pfam" id="PF01261">
    <property type="entry name" value="AP_endonuc_2"/>
    <property type="match status" value="1"/>
</dbReference>
<reference evidence="2 3" key="1">
    <citation type="submission" date="2016-04" db="EMBL/GenBank/DDBJ databases">
        <title>Complete genome sequence of Fictibacillus phosphorivorans G25-29, a strain toxic to nematodes.</title>
        <authorList>
            <person name="Zheng Z."/>
        </authorList>
    </citation>
    <scope>NUCLEOTIDE SEQUENCE [LARGE SCALE GENOMIC DNA]</scope>
    <source>
        <strain evidence="2 3">G25-29</strain>
    </source>
</reference>
<dbReference type="InterPro" id="IPR036237">
    <property type="entry name" value="Xyl_isomerase-like_sf"/>
</dbReference>
<dbReference type="InterPro" id="IPR050312">
    <property type="entry name" value="IolE/XylAMocC-like"/>
</dbReference>
<dbReference type="Proteomes" id="UP000076623">
    <property type="component" value="Chromosome"/>
</dbReference>